<dbReference type="EC" id="2.7.7.6" evidence="6"/>
<organism evidence="6 7">
    <name type="scientific">Neobacillus niacini</name>
    <dbReference type="NCBI Taxonomy" id="86668"/>
    <lineage>
        <taxon>Bacteria</taxon>
        <taxon>Bacillati</taxon>
        <taxon>Bacillota</taxon>
        <taxon>Bacilli</taxon>
        <taxon>Bacillales</taxon>
        <taxon>Bacillaceae</taxon>
        <taxon>Neobacillus</taxon>
    </lineage>
</organism>
<evidence type="ECO:0000259" key="5">
    <source>
        <dbReference type="Pfam" id="PF04542"/>
    </source>
</evidence>
<dbReference type="InterPro" id="IPR014284">
    <property type="entry name" value="RNA_pol_sigma-70_dom"/>
</dbReference>
<proteinExistence type="predicted"/>
<dbReference type="GO" id="GO:0016987">
    <property type="term" value="F:sigma factor activity"/>
    <property type="evidence" value="ECO:0007669"/>
    <property type="project" value="UniProtKB-KW"/>
</dbReference>
<evidence type="ECO:0000256" key="1">
    <source>
        <dbReference type="ARBA" id="ARBA00023015"/>
    </source>
</evidence>
<keyword evidence="4" id="KW-0804">Transcription</keyword>
<evidence type="ECO:0000313" key="6">
    <source>
        <dbReference type="EMBL" id="NYE05882.1"/>
    </source>
</evidence>
<dbReference type="PANTHER" id="PTHR30385">
    <property type="entry name" value="SIGMA FACTOR F FLAGELLAR"/>
    <property type="match status" value="1"/>
</dbReference>
<dbReference type="AlphaFoldDB" id="A0A852TAS1"/>
<comment type="caution">
    <text evidence="6">The sequence shown here is derived from an EMBL/GenBank/DDBJ whole genome shotgun (WGS) entry which is preliminary data.</text>
</comment>
<dbReference type="GO" id="GO:0000428">
    <property type="term" value="C:DNA-directed RNA polymerase complex"/>
    <property type="evidence" value="ECO:0007669"/>
    <property type="project" value="UniProtKB-KW"/>
</dbReference>
<keyword evidence="6" id="KW-0808">Transferase</keyword>
<dbReference type="GO" id="GO:0006352">
    <property type="term" value="P:DNA-templated transcription initiation"/>
    <property type="evidence" value="ECO:0007669"/>
    <property type="project" value="InterPro"/>
</dbReference>
<dbReference type="GO" id="GO:0003677">
    <property type="term" value="F:DNA binding"/>
    <property type="evidence" value="ECO:0007669"/>
    <property type="project" value="UniProtKB-KW"/>
</dbReference>
<protein>
    <submittedName>
        <fullName evidence="6">DNA-directed RNA polymerase</fullName>
        <ecNumber evidence="6">2.7.7.6</ecNumber>
    </submittedName>
</protein>
<dbReference type="InterPro" id="IPR013324">
    <property type="entry name" value="RNA_pol_sigma_r3/r4-like"/>
</dbReference>
<keyword evidence="6" id="KW-0240">DNA-directed RNA polymerase</keyword>
<reference evidence="7" key="2">
    <citation type="submission" date="2020-08" db="EMBL/GenBank/DDBJ databases">
        <title>The Agave Microbiome: Exploring the role of microbial communities in plant adaptations to desert environments.</title>
        <authorList>
            <person name="Partida-Martinez L.P."/>
        </authorList>
    </citation>
    <scope>NUCLEOTIDE SEQUENCE [LARGE SCALE GENOMIC DNA]</scope>
    <source>
        <strain evidence="7">AT2.8</strain>
    </source>
</reference>
<dbReference type="GO" id="GO:0003899">
    <property type="term" value="F:DNA-directed RNA polymerase activity"/>
    <property type="evidence" value="ECO:0007669"/>
    <property type="project" value="UniProtKB-EC"/>
</dbReference>
<dbReference type="Gene3D" id="1.10.10.10">
    <property type="entry name" value="Winged helix-like DNA-binding domain superfamily/Winged helix DNA-binding domain"/>
    <property type="match status" value="1"/>
</dbReference>
<dbReference type="SUPFAM" id="SSF88659">
    <property type="entry name" value="Sigma3 and sigma4 domains of RNA polymerase sigma factors"/>
    <property type="match status" value="1"/>
</dbReference>
<evidence type="ECO:0000256" key="2">
    <source>
        <dbReference type="ARBA" id="ARBA00023082"/>
    </source>
</evidence>
<keyword evidence="2" id="KW-0731">Sigma factor</keyword>
<dbReference type="SUPFAM" id="SSF88946">
    <property type="entry name" value="Sigma2 domain of RNA polymerase sigma factors"/>
    <property type="match status" value="1"/>
</dbReference>
<dbReference type="Proteomes" id="UP000548423">
    <property type="component" value="Unassembled WGS sequence"/>
</dbReference>
<name>A0A852TAS1_9BACI</name>
<keyword evidence="3" id="KW-0238">DNA-binding</keyword>
<keyword evidence="1" id="KW-0805">Transcription regulation</keyword>
<evidence type="ECO:0000256" key="4">
    <source>
        <dbReference type="ARBA" id="ARBA00023163"/>
    </source>
</evidence>
<dbReference type="Pfam" id="PF04542">
    <property type="entry name" value="Sigma70_r2"/>
    <property type="match status" value="1"/>
</dbReference>
<gene>
    <name evidence="6" type="ORF">F4694_002657</name>
</gene>
<evidence type="ECO:0000256" key="3">
    <source>
        <dbReference type="ARBA" id="ARBA00023125"/>
    </source>
</evidence>
<dbReference type="EMBL" id="JACCBX010000005">
    <property type="protein sequence ID" value="NYE05882.1"/>
    <property type="molecule type" value="Genomic_DNA"/>
</dbReference>
<keyword evidence="6" id="KW-0548">Nucleotidyltransferase</keyword>
<dbReference type="InterPro" id="IPR007627">
    <property type="entry name" value="RNA_pol_sigma70_r2"/>
</dbReference>
<dbReference type="Gene3D" id="1.10.1740.10">
    <property type="match status" value="1"/>
</dbReference>
<dbReference type="InterPro" id="IPR013325">
    <property type="entry name" value="RNA_pol_sigma_r2"/>
</dbReference>
<reference evidence="7" key="1">
    <citation type="submission" date="2020-07" db="EMBL/GenBank/DDBJ databases">
        <authorList>
            <person name="Partida-Martinez L."/>
            <person name="Huntemann M."/>
            <person name="Clum A."/>
            <person name="Wang J."/>
            <person name="Palaniappan K."/>
            <person name="Ritter S."/>
            <person name="Chen I.-M."/>
            <person name="Stamatis D."/>
            <person name="Reddy T."/>
            <person name="O'Malley R."/>
            <person name="Daum C."/>
            <person name="Shapiro N."/>
            <person name="Ivanova N."/>
            <person name="Kyrpides N."/>
            <person name="Woyke T."/>
        </authorList>
    </citation>
    <scope>NUCLEOTIDE SEQUENCE [LARGE SCALE GENOMIC DNA]</scope>
    <source>
        <strain evidence="7">AT2.8</strain>
    </source>
</reference>
<dbReference type="NCBIfam" id="TIGR02937">
    <property type="entry name" value="sigma70-ECF"/>
    <property type="match status" value="1"/>
</dbReference>
<accession>A0A852TAS1</accession>
<feature type="domain" description="RNA polymerase sigma-70 region 2" evidence="5">
    <location>
        <begin position="16"/>
        <end position="56"/>
    </location>
</feature>
<evidence type="ECO:0000313" key="7">
    <source>
        <dbReference type="Proteomes" id="UP000548423"/>
    </source>
</evidence>
<sequence>MIHKIIRSLHIYRNEDEFYQTGLIALWEATKSFDDKKGSFSNYAYTCVKGKMLYQMNQTNQWQEKNIFPEMSFFDLIEDHDNTPLFEKETFQTYCEGLTEKETKWVNGSFIKQLSNKEIAEREKVSVSAVKQWRLGALTKLKVKVGKHN</sequence>
<dbReference type="InterPro" id="IPR036388">
    <property type="entry name" value="WH-like_DNA-bd_sf"/>
</dbReference>